<feature type="compositionally biased region" description="Pro residues" evidence="10">
    <location>
        <begin position="346"/>
        <end position="359"/>
    </location>
</feature>
<dbReference type="GO" id="GO:0005524">
    <property type="term" value="F:ATP binding"/>
    <property type="evidence" value="ECO:0007669"/>
    <property type="project" value="UniProtKB-UniRule"/>
</dbReference>
<feature type="compositionally biased region" description="Basic and acidic residues" evidence="10">
    <location>
        <begin position="1081"/>
        <end position="1095"/>
    </location>
</feature>
<dbReference type="GO" id="GO:0005634">
    <property type="term" value="C:nucleus"/>
    <property type="evidence" value="ECO:0007669"/>
    <property type="project" value="UniProtKB-SubCell"/>
</dbReference>
<feature type="region of interest" description="Disordered" evidence="10">
    <location>
        <begin position="841"/>
        <end position="938"/>
    </location>
</feature>
<feature type="compositionally biased region" description="Pro residues" evidence="10">
    <location>
        <begin position="37"/>
        <end position="49"/>
    </location>
</feature>
<feature type="compositionally biased region" description="Basic and acidic residues" evidence="10">
    <location>
        <begin position="120"/>
        <end position="151"/>
    </location>
</feature>
<feature type="compositionally biased region" description="Acidic residues" evidence="10">
    <location>
        <begin position="15"/>
        <end position="26"/>
    </location>
</feature>
<dbReference type="Gene3D" id="3.30.200.20">
    <property type="entry name" value="Phosphorylase Kinase, domain 1"/>
    <property type="match status" value="1"/>
</dbReference>
<feature type="binding site" evidence="9">
    <location>
        <position position="552"/>
    </location>
    <ligand>
        <name>ATP</name>
        <dbReference type="ChEBI" id="CHEBI:30616"/>
    </ligand>
</feature>
<evidence type="ECO:0000256" key="2">
    <source>
        <dbReference type="ARBA" id="ARBA00006485"/>
    </source>
</evidence>
<comment type="subcellular location">
    <subcellularLocation>
        <location evidence="1">Nucleus</location>
    </subcellularLocation>
</comment>
<feature type="region of interest" description="Disordered" evidence="10">
    <location>
        <begin position="267"/>
        <end position="504"/>
    </location>
</feature>
<name>A0A1A6A9C9_9TREE</name>
<evidence type="ECO:0000256" key="8">
    <source>
        <dbReference type="ARBA" id="ARBA00023242"/>
    </source>
</evidence>
<feature type="compositionally biased region" description="Basic and acidic residues" evidence="10">
    <location>
        <begin position="173"/>
        <end position="233"/>
    </location>
</feature>
<feature type="compositionally biased region" description="Basic and acidic residues" evidence="10">
    <location>
        <begin position="287"/>
        <end position="306"/>
    </location>
</feature>
<evidence type="ECO:0000256" key="4">
    <source>
        <dbReference type="ARBA" id="ARBA00022679"/>
    </source>
</evidence>
<keyword evidence="6 12" id="KW-0418">Kinase</keyword>
<dbReference type="Pfam" id="PF00069">
    <property type="entry name" value="Pkinase"/>
    <property type="match status" value="1"/>
</dbReference>
<dbReference type="InterPro" id="IPR011009">
    <property type="entry name" value="Kinase-like_dom_sf"/>
</dbReference>
<evidence type="ECO:0000256" key="5">
    <source>
        <dbReference type="ARBA" id="ARBA00022741"/>
    </source>
</evidence>
<organism evidence="12">
    <name type="scientific">Kwoniella dejecticola CBS 10117</name>
    <dbReference type="NCBI Taxonomy" id="1296121"/>
    <lineage>
        <taxon>Eukaryota</taxon>
        <taxon>Fungi</taxon>
        <taxon>Dikarya</taxon>
        <taxon>Basidiomycota</taxon>
        <taxon>Agaricomycotina</taxon>
        <taxon>Tremellomycetes</taxon>
        <taxon>Tremellales</taxon>
        <taxon>Cryptococcaceae</taxon>
        <taxon>Kwoniella</taxon>
    </lineage>
</organism>
<comment type="similarity">
    <text evidence="2">Belongs to the protein kinase superfamily. CMGC Ser/Thr protein kinase family. CDC2/CDKX subfamily.</text>
</comment>
<evidence type="ECO:0000259" key="11">
    <source>
        <dbReference type="PROSITE" id="PS50011"/>
    </source>
</evidence>
<dbReference type="Gene3D" id="1.10.510.10">
    <property type="entry name" value="Transferase(Phosphotransferase) domain 1"/>
    <property type="match status" value="1"/>
</dbReference>
<proteinExistence type="inferred from homology"/>
<dbReference type="PANTHER" id="PTHR24056">
    <property type="entry name" value="CELL DIVISION PROTEIN KINASE"/>
    <property type="match status" value="1"/>
</dbReference>
<keyword evidence="8" id="KW-0539">Nucleus</keyword>
<dbReference type="FunFam" id="1.10.510.10:FF:000624">
    <property type="entry name" value="Mitogen-activated protein kinase"/>
    <property type="match status" value="1"/>
</dbReference>
<dbReference type="InterPro" id="IPR017441">
    <property type="entry name" value="Protein_kinase_ATP_BS"/>
</dbReference>
<feature type="domain" description="Protein kinase" evidence="11">
    <location>
        <begin position="523"/>
        <end position="830"/>
    </location>
</feature>
<sequence length="1095" mass="120917">MPSSSSYHRPRPSDPEDGELLEDDDRDSMTRPSGSSGPPPTQFNRPPRPAKTNPWSNPLDNAGPSKPRKPTSPQKSQNSLTASTSSSSYQSTSPLPTSGPRATHGLPVKPPSAGPTSTHKGKEASHHSAEIGSHDRSYSDKPSMHGRKYDDYDTVSSRHHPAEYGRTRSPGGYRERDREDRYRPDSSDEERFRPDVRDYGYGREERSDRFRAREFGHDDRDRHRLGRGDDRGAGHAAQEAYSSEWGAYNSNRDTILRDRGHTLGYDHYGGYVSPPRRRPASPIPYWKTDRQETKEHKTFRNRENGDQQRINADYPRSIHTEKSPSNKKKSMDGISAMPEVRDKRPASPPDSPGIPPPPAPEDDEAEEGQQTRAPIRILNRPTRKPTKEGTSPAIARSTPRASRSPPPPPPPEDEIAPPGTPPPPPPDTPPPPPMAIPSAEATPAKSSSEEEAKPINPYAPKPIPHAPNRNLLDPPTRVNTPTAKKDAVNPYEPSARRFRSLTAEEESRKLGKTFEGTTTLAAYDLGAKLGEGTFGVVTKGIEIATKRVIALKKLITHNPRDGVSVTTVREIKILKSLDHENVVPILNMVVERSECNFPCEGNNRGEVFMVFPYMDHDLCGLLGNKDFKMTHSMAKLLMRQILEGMAYIHANNFIHRDIKTANILVDKHGQIKIADFGLARTWTHDALMPPHLANEYTNMVVTRWYRAPELLLGDTHYGPSVDMWSLGCVLGEMYFRHPILAGDSDRDQLYQIFSRVAPLSQESFPNWDRLPGFPDAIGHPWDRTPVDITLLESAPKWGMDRGGADLMIQLLRLNPKKRTTAHEALDHAWFWTSPLPADPKKTTISVDSSHEMTTRQKQEPVGAPAPVRAAPSRQPHQHQQAFNNAQSRPPPPAYSHVPAHSQPRQPFPNQQQQGFGNYPPNGYQPGFQDLSGMQNGVPFGGPPIGMNMNMGVGIGMNAGAGLGMPIQPGFNGMPNPYGRPPPNYNQQQQPQRSNPSQNQNQPMGPGMGMGQRSNGLPIAPFKLAGQAGQGNGPGLPAAPFKLAPRPSGGMGGHQPQPQSQGQGQYNGIKRGPPMNGSADTWRNEKRHQPDEGLPY</sequence>
<feature type="compositionally biased region" description="Low complexity" evidence="10">
    <location>
        <begin position="391"/>
        <end position="403"/>
    </location>
</feature>
<keyword evidence="7 9" id="KW-0067">ATP-binding</keyword>
<evidence type="ECO:0000256" key="3">
    <source>
        <dbReference type="ARBA" id="ARBA00022527"/>
    </source>
</evidence>
<dbReference type="OrthoDB" id="28397at2759"/>
<feature type="compositionally biased region" description="Pro residues" evidence="10">
    <location>
        <begin position="418"/>
        <end position="435"/>
    </location>
</feature>
<protein>
    <submittedName>
        <fullName evidence="12">CMGC/CDK/CDK9 protein kinase</fullName>
    </submittedName>
</protein>
<gene>
    <name evidence="12" type="ORF">I303_02676</name>
</gene>
<evidence type="ECO:0000256" key="10">
    <source>
        <dbReference type="SAM" id="MobiDB-lite"/>
    </source>
</evidence>
<dbReference type="GO" id="GO:0004693">
    <property type="term" value="F:cyclin-dependent protein serine/threonine kinase activity"/>
    <property type="evidence" value="ECO:0007669"/>
    <property type="project" value="TreeGrafter"/>
</dbReference>
<dbReference type="AlphaFoldDB" id="A0A1A6A9C9"/>
<dbReference type="PROSITE" id="PS00108">
    <property type="entry name" value="PROTEIN_KINASE_ST"/>
    <property type="match status" value="1"/>
</dbReference>
<evidence type="ECO:0000256" key="1">
    <source>
        <dbReference type="ARBA" id="ARBA00004123"/>
    </source>
</evidence>
<feature type="compositionally biased region" description="Low complexity" evidence="10">
    <location>
        <begin position="860"/>
        <end position="871"/>
    </location>
</feature>
<dbReference type="SMART" id="SM00220">
    <property type="entry name" value="S_TKc"/>
    <property type="match status" value="1"/>
</dbReference>
<dbReference type="PANTHER" id="PTHR24056:SF233">
    <property type="entry name" value="CYCLIN-DEPENDENT KINASE 9"/>
    <property type="match status" value="1"/>
</dbReference>
<feature type="compositionally biased region" description="Low complexity" evidence="10">
    <location>
        <begin position="76"/>
        <end position="98"/>
    </location>
</feature>
<feature type="compositionally biased region" description="Polar residues" evidence="10">
    <location>
        <begin position="877"/>
        <end position="887"/>
    </location>
</feature>
<dbReference type="PROSITE" id="PS50011">
    <property type="entry name" value="PROTEIN_KINASE_DOM"/>
    <property type="match status" value="1"/>
</dbReference>
<feature type="compositionally biased region" description="Low complexity" evidence="10">
    <location>
        <begin position="1053"/>
        <end position="1063"/>
    </location>
</feature>
<reference evidence="12" key="1">
    <citation type="submission" date="2013-07" db="EMBL/GenBank/DDBJ databases">
        <title>The Genome Sequence of Cryptococcus dejecticola CBS10117.</title>
        <authorList>
            <consortium name="The Broad Institute Genome Sequencing Platform"/>
            <person name="Cuomo C."/>
            <person name="Litvintseva A."/>
            <person name="Chen Y."/>
            <person name="Heitman J."/>
            <person name="Sun S."/>
            <person name="Springer D."/>
            <person name="Dromer F."/>
            <person name="Young S.K."/>
            <person name="Zeng Q."/>
            <person name="Gargeya S."/>
            <person name="Fitzgerald M."/>
            <person name="Abouelleil A."/>
            <person name="Alvarado L."/>
            <person name="Berlin A.M."/>
            <person name="Chapman S.B."/>
            <person name="Dewar J."/>
            <person name="Goldberg J."/>
            <person name="Griggs A."/>
            <person name="Gujja S."/>
            <person name="Hansen M."/>
            <person name="Howarth C."/>
            <person name="Imamovic A."/>
            <person name="Larimer J."/>
            <person name="McCowan C."/>
            <person name="Murphy C."/>
            <person name="Pearson M."/>
            <person name="Priest M."/>
            <person name="Roberts A."/>
            <person name="Saif S."/>
            <person name="Shea T."/>
            <person name="Sykes S."/>
            <person name="Wortman J."/>
            <person name="Nusbaum C."/>
            <person name="Birren B."/>
        </authorList>
    </citation>
    <scope>NUCLEOTIDE SEQUENCE [LARGE SCALE GENOMIC DNA]</scope>
    <source>
        <strain evidence="12">CBS 10117</strain>
    </source>
</reference>
<evidence type="ECO:0000256" key="9">
    <source>
        <dbReference type="PROSITE-ProRule" id="PRU10141"/>
    </source>
</evidence>
<accession>A0A1A6A9C9</accession>
<evidence type="ECO:0000313" key="12">
    <source>
        <dbReference type="EMBL" id="OBR86665.1"/>
    </source>
</evidence>
<keyword evidence="3" id="KW-0723">Serine/threonine-protein kinase</keyword>
<feature type="region of interest" description="Disordered" evidence="10">
    <location>
        <begin position="967"/>
        <end position="1095"/>
    </location>
</feature>
<dbReference type="InterPro" id="IPR008271">
    <property type="entry name" value="Ser/Thr_kinase_AS"/>
</dbReference>
<evidence type="ECO:0000256" key="6">
    <source>
        <dbReference type="ARBA" id="ARBA00022777"/>
    </source>
</evidence>
<dbReference type="InterPro" id="IPR050108">
    <property type="entry name" value="CDK"/>
</dbReference>
<dbReference type="STRING" id="1296121.A0A1A6A9C9"/>
<keyword evidence="4" id="KW-0808">Transferase</keyword>
<keyword evidence="5 9" id="KW-0547">Nucleotide-binding</keyword>
<dbReference type="EMBL" id="KI894029">
    <property type="protein sequence ID" value="OBR86665.1"/>
    <property type="molecule type" value="Genomic_DNA"/>
</dbReference>
<feature type="region of interest" description="Disordered" evidence="10">
    <location>
        <begin position="1"/>
        <end position="248"/>
    </location>
</feature>
<feature type="compositionally biased region" description="Basic and acidic residues" evidence="10">
    <location>
        <begin position="848"/>
        <end position="858"/>
    </location>
</feature>
<dbReference type="InterPro" id="IPR000719">
    <property type="entry name" value="Prot_kinase_dom"/>
</dbReference>
<dbReference type="VEuPathDB" id="FungiDB:I303_02676"/>
<dbReference type="PROSITE" id="PS00107">
    <property type="entry name" value="PROTEIN_KINASE_ATP"/>
    <property type="match status" value="1"/>
</dbReference>
<feature type="compositionally biased region" description="Low complexity" evidence="10">
    <location>
        <begin position="984"/>
        <end position="1004"/>
    </location>
</feature>
<dbReference type="SUPFAM" id="SSF56112">
    <property type="entry name" value="Protein kinase-like (PK-like)"/>
    <property type="match status" value="1"/>
</dbReference>
<feature type="compositionally biased region" description="Low complexity" evidence="10">
    <location>
        <begin position="902"/>
        <end position="921"/>
    </location>
</feature>
<evidence type="ECO:0000256" key="7">
    <source>
        <dbReference type="ARBA" id="ARBA00022840"/>
    </source>
</evidence>